<evidence type="ECO:0000313" key="4">
    <source>
        <dbReference type="EMBL" id="OBY12158.1"/>
    </source>
</evidence>
<name>A0A174WDC0_9CLOT</name>
<dbReference type="PANTHER" id="PTHR11527">
    <property type="entry name" value="HEAT-SHOCK PROTEIN 20 FAMILY MEMBER"/>
    <property type="match status" value="1"/>
</dbReference>
<dbReference type="InterPro" id="IPR002068">
    <property type="entry name" value="A-crystallin/Hsp20_dom"/>
</dbReference>
<protein>
    <submittedName>
        <fullName evidence="4">Heat-shock protein</fullName>
    </submittedName>
</protein>
<dbReference type="PROSITE" id="PS01031">
    <property type="entry name" value="SHSP"/>
    <property type="match status" value="1"/>
</dbReference>
<dbReference type="RefSeq" id="WP_027099459.1">
    <property type="nucleotide sequence ID" value="NZ_CAXSZC010000003.1"/>
</dbReference>
<sequence length="144" mass="17280">MFGLIPFKMNRVYKEDVFDNFLSEFFNDDFFDMSNINGSFKADIRETDNEYLVEAELPGVKKEDIELDYENNNLIISAKRDEFVEDNNNNFIRKERHYGNFLRSFYVENVDREGIQGRFKDGLLQIIMPKIERKTNRNKRINIQ</sequence>
<dbReference type="EMBL" id="MAPZ01000009">
    <property type="protein sequence ID" value="OBY12158.1"/>
    <property type="molecule type" value="Genomic_DNA"/>
</dbReference>
<dbReference type="InterPro" id="IPR008978">
    <property type="entry name" value="HSP20-like_chaperone"/>
</dbReference>
<dbReference type="eggNOG" id="COG0071">
    <property type="taxonomic scope" value="Bacteria"/>
</dbReference>
<comment type="similarity">
    <text evidence="1 2">Belongs to the small heat shock protein (HSP20) family.</text>
</comment>
<dbReference type="Pfam" id="PF00011">
    <property type="entry name" value="HSP20"/>
    <property type="match status" value="1"/>
</dbReference>
<dbReference type="GeneID" id="42777306"/>
<organism evidence="4 5">
    <name type="scientific">Clostridium paraputrificum</name>
    <dbReference type="NCBI Taxonomy" id="29363"/>
    <lineage>
        <taxon>Bacteria</taxon>
        <taxon>Bacillati</taxon>
        <taxon>Bacillota</taxon>
        <taxon>Clostridia</taxon>
        <taxon>Eubacteriales</taxon>
        <taxon>Clostridiaceae</taxon>
        <taxon>Clostridium</taxon>
    </lineage>
</organism>
<reference evidence="4 5" key="1">
    <citation type="submission" date="2016-06" db="EMBL/GenBank/DDBJ databases">
        <authorList>
            <person name="Kjaerup R.B."/>
            <person name="Dalgaard T.S."/>
            <person name="Juul-Madsen H.R."/>
        </authorList>
    </citation>
    <scope>NUCLEOTIDE SEQUENCE [LARGE SCALE GENOMIC DNA]</scope>
    <source>
        <strain evidence="4 5">373-A1</strain>
    </source>
</reference>
<keyword evidence="5" id="KW-1185">Reference proteome</keyword>
<dbReference type="InterPro" id="IPR031107">
    <property type="entry name" value="Small_HSP"/>
</dbReference>
<accession>A0A174WDC0</accession>
<evidence type="ECO:0000256" key="1">
    <source>
        <dbReference type="PROSITE-ProRule" id="PRU00285"/>
    </source>
</evidence>
<evidence type="ECO:0000313" key="5">
    <source>
        <dbReference type="Proteomes" id="UP000092714"/>
    </source>
</evidence>
<comment type="caution">
    <text evidence="4">The sequence shown here is derived from an EMBL/GenBank/DDBJ whole genome shotgun (WGS) entry which is preliminary data.</text>
</comment>
<dbReference type="Proteomes" id="UP000092714">
    <property type="component" value="Unassembled WGS sequence"/>
</dbReference>
<proteinExistence type="inferred from homology"/>
<dbReference type="AlphaFoldDB" id="A0A174WDC0"/>
<dbReference type="Gene3D" id="2.60.40.790">
    <property type="match status" value="1"/>
</dbReference>
<dbReference type="OrthoDB" id="9811615at2"/>
<evidence type="ECO:0000259" key="3">
    <source>
        <dbReference type="PROSITE" id="PS01031"/>
    </source>
</evidence>
<dbReference type="CDD" id="cd06471">
    <property type="entry name" value="ACD_LpsHSP_like"/>
    <property type="match status" value="1"/>
</dbReference>
<feature type="domain" description="SHSP" evidence="3">
    <location>
        <begin position="33"/>
        <end position="144"/>
    </location>
</feature>
<gene>
    <name evidence="4" type="ORF">CP373A1_00775</name>
</gene>
<evidence type="ECO:0000256" key="2">
    <source>
        <dbReference type="RuleBase" id="RU003616"/>
    </source>
</evidence>
<dbReference type="SUPFAM" id="SSF49764">
    <property type="entry name" value="HSP20-like chaperones"/>
    <property type="match status" value="1"/>
</dbReference>